<name>A0A150LDE6_9BACI</name>
<dbReference type="STRING" id="301148.B4135_3459"/>
<accession>A0A150LDE6</accession>
<protein>
    <submittedName>
        <fullName evidence="1">Uncharacterized protein</fullName>
    </submittedName>
</protein>
<dbReference type="Proteomes" id="UP000075683">
    <property type="component" value="Unassembled WGS sequence"/>
</dbReference>
<gene>
    <name evidence="1" type="ORF">B4135_3459</name>
</gene>
<comment type="caution">
    <text evidence="1">The sequence shown here is derived from an EMBL/GenBank/DDBJ whole genome shotgun (WGS) entry which is preliminary data.</text>
</comment>
<dbReference type="EMBL" id="LQYT01000119">
    <property type="protein sequence ID" value="KYD10284.1"/>
    <property type="molecule type" value="Genomic_DNA"/>
</dbReference>
<sequence>MHRKGEWRGKDPVFRPWNAHFPGVIFRAYFGCGISRTLHRIMTSCLPPL</sequence>
<organism evidence="1 2">
    <name type="scientific">Caldibacillus debilis</name>
    <dbReference type="NCBI Taxonomy" id="301148"/>
    <lineage>
        <taxon>Bacteria</taxon>
        <taxon>Bacillati</taxon>
        <taxon>Bacillota</taxon>
        <taxon>Bacilli</taxon>
        <taxon>Bacillales</taxon>
        <taxon>Bacillaceae</taxon>
        <taxon>Caldibacillus</taxon>
    </lineage>
</organism>
<reference evidence="1 2" key="1">
    <citation type="submission" date="2016-01" db="EMBL/GenBank/DDBJ databases">
        <title>Draft Genome Sequences of Seven Thermophilic Sporeformers Isolated from Foods.</title>
        <authorList>
            <person name="Berendsen E.M."/>
            <person name="Wells-Bennik M.H."/>
            <person name="Krawcyk A.O."/>
            <person name="De Jong A."/>
            <person name="Holsappel S."/>
            <person name="Eijlander R.T."/>
            <person name="Kuipers O.P."/>
        </authorList>
    </citation>
    <scope>NUCLEOTIDE SEQUENCE [LARGE SCALE GENOMIC DNA]</scope>
    <source>
        <strain evidence="1 2">B4135</strain>
    </source>
</reference>
<evidence type="ECO:0000313" key="2">
    <source>
        <dbReference type="Proteomes" id="UP000075683"/>
    </source>
</evidence>
<evidence type="ECO:0000313" key="1">
    <source>
        <dbReference type="EMBL" id="KYD10284.1"/>
    </source>
</evidence>
<proteinExistence type="predicted"/>
<dbReference type="AlphaFoldDB" id="A0A150LDE6"/>